<feature type="non-terminal residue" evidence="1">
    <location>
        <position position="1"/>
    </location>
</feature>
<organism evidence="1 2">
    <name type="scientific">Racocetra persica</name>
    <dbReference type="NCBI Taxonomy" id="160502"/>
    <lineage>
        <taxon>Eukaryota</taxon>
        <taxon>Fungi</taxon>
        <taxon>Fungi incertae sedis</taxon>
        <taxon>Mucoromycota</taxon>
        <taxon>Glomeromycotina</taxon>
        <taxon>Glomeromycetes</taxon>
        <taxon>Diversisporales</taxon>
        <taxon>Gigasporaceae</taxon>
        <taxon>Racocetra</taxon>
    </lineage>
</organism>
<keyword evidence="2" id="KW-1185">Reference proteome</keyword>
<reference evidence="1" key="1">
    <citation type="submission" date="2021-06" db="EMBL/GenBank/DDBJ databases">
        <authorList>
            <person name="Kallberg Y."/>
            <person name="Tangrot J."/>
            <person name="Rosling A."/>
        </authorList>
    </citation>
    <scope>NUCLEOTIDE SEQUENCE</scope>
    <source>
        <strain evidence="1">MA461A</strain>
    </source>
</reference>
<gene>
    <name evidence="1" type="ORF">RPERSI_LOCUS33189</name>
</gene>
<name>A0ACA9SPL6_9GLOM</name>
<evidence type="ECO:0000313" key="1">
    <source>
        <dbReference type="EMBL" id="CAG8844409.1"/>
    </source>
</evidence>
<sequence>HAGVTADSDAETTANSDYEPIAGTSNNPPKKYRTRNKGKKTNVWLDIIHLSQ</sequence>
<protein>
    <submittedName>
        <fullName evidence="1">8608_t:CDS:1</fullName>
    </submittedName>
</protein>
<accession>A0ACA9SPL6</accession>
<comment type="caution">
    <text evidence="1">The sequence shown here is derived from an EMBL/GenBank/DDBJ whole genome shotgun (WGS) entry which is preliminary data.</text>
</comment>
<evidence type="ECO:0000313" key="2">
    <source>
        <dbReference type="Proteomes" id="UP000789920"/>
    </source>
</evidence>
<feature type="non-terminal residue" evidence="1">
    <location>
        <position position="52"/>
    </location>
</feature>
<proteinExistence type="predicted"/>
<dbReference type="EMBL" id="CAJVQC010142540">
    <property type="protein sequence ID" value="CAG8844409.1"/>
    <property type="molecule type" value="Genomic_DNA"/>
</dbReference>
<dbReference type="Proteomes" id="UP000789920">
    <property type="component" value="Unassembled WGS sequence"/>
</dbReference>